<reference evidence="4 5" key="1">
    <citation type="submission" date="2020-07" db="EMBL/GenBank/DDBJ databases">
        <title>Halosimplex litoreum sp. nov. and Halosimplex rubrum sp. nov., isolated from different salt environments.</title>
        <authorList>
            <person name="Cui H."/>
        </authorList>
    </citation>
    <scope>NUCLEOTIDE SEQUENCE [LARGE SCALE GENOMIC DNA]</scope>
    <source>
        <strain evidence="4 5">R2</strain>
    </source>
</reference>
<dbReference type="RefSeq" id="WP_179919293.1">
    <property type="nucleotide sequence ID" value="NZ_CP058909.1"/>
</dbReference>
<dbReference type="InterPro" id="IPR025403">
    <property type="entry name" value="TgpA-like_C"/>
</dbReference>
<organism evidence="4 5">
    <name type="scientific">Halosimplex pelagicum</name>
    <dbReference type="NCBI Taxonomy" id="869886"/>
    <lineage>
        <taxon>Archaea</taxon>
        <taxon>Methanobacteriati</taxon>
        <taxon>Methanobacteriota</taxon>
        <taxon>Stenosarchaea group</taxon>
        <taxon>Halobacteria</taxon>
        <taxon>Halobacteriales</taxon>
        <taxon>Haloarculaceae</taxon>
        <taxon>Halosimplex</taxon>
    </lineage>
</organism>
<evidence type="ECO:0000259" key="3">
    <source>
        <dbReference type="Pfam" id="PF13559"/>
    </source>
</evidence>
<feature type="region of interest" description="Disordered" evidence="1">
    <location>
        <begin position="112"/>
        <end position="169"/>
    </location>
</feature>
<evidence type="ECO:0000256" key="1">
    <source>
        <dbReference type="SAM" id="MobiDB-lite"/>
    </source>
</evidence>
<evidence type="ECO:0000313" key="4">
    <source>
        <dbReference type="EMBL" id="QLH84198.1"/>
    </source>
</evidence>
<dbReference type="GeneID" id="56085382"/>
<dbReference type="Proteomes" id="UP000509346">
    <property type="component" value="Chromosome"/>
</dbReference>
<feature type="compositionally biased region" description="Low complexity" evidence="1">
    <location>
        <begin position="39"/>
        <end position="48"/>
    </location>
</feature>
<keyword evidence="2" id="KW-0472">Membrane</keyword>
<feature type="transmembrane region" description="Helical" evidence="2">
    <location>
        <begin position="85"/>
        <end position="104"/>
    </location>
</feature>
<keyword evidence="5" id="KW-1185">Reference proteome</keyword>
<proteinExistence type="predicted"/>
<dbReference type="EMBL" id="CP058909">
    <property type="protein sequence ID" value="QLH84198.1"/>
    <property type="molecule type" value="Genomic_DNA"/>
</dbReference>
<name>A0A7D5PE25_9EURY</name>
<sequence>MLDVQRLGTAAVALLALVAFAGAAATFGAVDGPVASGDGTPTGPATPTEVPPPTGAPGGAPDSEVQRAATPTTAAAGDSGGVSPFVVPAVGGSLLAAGLLVVFLTGHDDRAPAVPEEESADEDPRPAVSPSYDSPDESAVTRAWRRLRDRSDADETATPGDVAARALDRSLPGDAVETVTDRFRAVRYGGESAGDEREEPAAEAAEALDSVGESEGTDDPGDRDPTDGR</sequence>
<dbReference type="Pfam" id="PF13559">
    <property type="entry name" value="DUF4129"/>
    <property type="match status" value="1"/>
</dbReference>
<feature type="domain" description="Protein-glutamine gamma-glutamyltransferase-like C-terminal" evidence="3">
    <location>
        <begin position="142"/>
        <end position="205"/>
    </location>
</feature>
<dbReference type="AlphaFoldDB" id="A0A7D5PE25"/>
<protein>
    <submittedName>
        <fullName evidence="4">DUF4129 domain-containing protein</fullName>
    </submittedName>
</protein>
<keyword evidence="2" id="KW-0812">Transmembrane</keyword>
<keyword evidence="2" id="KW-1133">Transmembrane helix</keyword>
<feature type="region of interest" description="Disordered" evidence="1">
    <location>
        <begin position="35"/>
        <end position="81"/>
    </location>
</feature>
<dbReference type="KEGG" id="hpel:HZS54_22295"/>
<evidence type="ECO:0000256" key="2">
    <source>
        <dbReference type="SAM" id="Phobius"/>
    </source>
</evidence>
<accession>A0A7D5PE25</accession>
<gene>
    <name evidence="4" type="ORF">HZS54_22295</name>
</gene>
<evidence type="ECO:0000313" key="5">
    <source>
        <dbReference type="Proteomes" id="UP000509346"/>
    </source>
</evidence>
<dbReference type="OrthoDB" id="242443at2157"/>
<feature type="compositionally biased region" description="Basic and acidic residues" evidence="1">
    <location>
        <begin position="220"/>
        <end position="229"/>
    </location>
</feature>
<feature type="region of interest" description="Disordered" evidence="1">
    <location>
        <begin position="187"/>
        <end position="229"/>
    </location>
</feature>